<sequence>MYAFRCKLASLQFGVAKHTWYSLYQLATLCPGKPVPPPTVPTSREGIVQVIYKSSLFSPQHSIPVEQLLDVTFCAGSWPVARKTAVTMLAACALLPRNILKKRIDYHSLSPPILPAIALPPIFFNLLHSTNVLASVFNTLRKVAAGIIHSVTTRLPRPLIQLIAAGFLSQQKLPLNEIICISGNSRLIHFNAISAPFETIFIPMASPVKATKPARLTLEKRTQGARVMPTSSTYEVTPRIDKALQPRLVEATKAPSVVAMGTKYFAPSKSKGPA</sequence>
<name>A0A0L0CBH6_LUCCU</name>
<evidence type="ECO:0000313" key="2">
    <source>
        <dbReference type="Proteomes" id="UP000037069"/>
    </source>
</evidence>
<reference evidence="1 2" key="1">
    <citation type="journal article" date="2015" name="Nat. Commun.">
        <title>Lucilia cuprina genome unlocks parasitic fly biology to underpin future interventions.</title>
        <authorList>
            <person name="Anstead C.A."/>
            <person name="Korhonen P.K."/>
            <person name="Young N.D."/>
            <person name="Hall R.S."/>
            <person name="Jex A.R."/>
            <person name="Murali S.C."/>
            <person name="Hughes D.S."/>
            <person name="Lee S.F."/>
            <person name="Perry T."/>
            <person name="Stroehlein A.J."/>
            <person name="Ansell B.R."/>
            <person name="Breugelmans B."/>
            <person name="Hofmann A."/>
            <person name="Qu J."/>
            <person name="Dugan S."/>
            <person name="Lee S.L."/>
            <person name="Chao H."/>
            <person name="Dinh H."/>
            <person name="Han Y."/>
            <person name="Doddapaneni H.V."/>
            <person name="Worley K.C."/>
            <person name="Muzny D.M."/>
            <person name="Ioannidis P."/>
            <person name="Waterhouse R.M."/>
            <person name="Zdobnov E.M."/>
            <person name="James P.J."/>
            <person name="Bagnall N.H."/>
            <person name="Kotze A.C."/>
            <person name="Gibbs R.A."/>
            <person name="Richards S."/>
            <person name="Batterham P."/>
            <person name="Gasser R.B."/>
        </authorList>
    </citation>
    <scope>NUCLEOTIDE SEQUENCE [LARGE SCALE GENOMIC DNA]</scope>
    <source>
        <strain evidence="1 2">LS</strain>
        <tissue evidence="1">Full body</tissue>
    </source>
</reference>
<dbReference type="EMBL" id="JRES01000634">
    <property type="protein sequence ID" value="KNC29763.1"/>
    <property type="molecule type" value="Genomic_DNA"/>
</dbReference>
<accession>A0A0L0CBH6</accession>
<dbReference type="AlphaFoldDB" id="A0A0L0CBH6"/>
<evidence type="ECO:0000313" key="1">
    <source>
        <dbReference type="EMBL" id="KNC29763.1"/>
    </source>
</evidence>
<gene>
    <name evidence="1" type="ORF">FF38_05226</name>
</gene>
<keyword evidence="2" id="KW-1185">Reference proteome</keyword>
<protein>
    <submittedName>
        <fullName evidence="1">Uncharacterized protein</fullName>
    </submittedName>
</protein>
<organism evidence="1 2">
    <name type="scientific">Lucilia cuprina</name>
    <name type="common">Green bottle fly</name>
    <name type="synonym">Australian sheep blowfly</name>
    <dbReference type="NCBI Taxonomy" id="7375"/>
    <lineage>
        <taxon>Eukaryota</taxon>
        <taxon>Metazoa</taxon>
        <taxon>Ecdysozoa</taxon>
        <taxon>Arthropoda</taxon>
        <taxon>Hexapoda</taxon>
        <taxon>Insecta</taxon>
        <taxon>Pterygota</taxon>
        <taxon>Neoptera</taxon>
        <taxon>Endopterygota</taxon>
        <taxon>Diptera</taxon>
        <taxon>Brachycera</taxon>
        <taxon>Muscomorpha</taxon>
        <taxon>Oestroidea</taxon>
        <taxon>Calliphoridae</taxon>
        <taxon>Luciliinae</taxon>
        <taxon>Lucilia</taxon>
    </lineage>
</organism>
<dbReference type="Proteomes" id="UP000037069">
    <property type="component" value="Unassembled WGS sequence"/>
</dbReference>
<proteinExistence type="predicted"/>
<comment type="caution">
    <text evidence="1">The sequence shown here is derived from an EMBL/GenBank/DDBJ whole genome shotgun (WGS) entry which is preliminary data.</text>
</comment>